<keyword evidence="2" id="KW-1185">Reference proteome</keyword>
<gene>
    <name evidence="1" type="ORF">ANI02nite_30020</name>
</gene>
<proteinExistence type="predicted"/>
<reference evidence="1 2" key="1">
    <citation type="submission" date="2019-07" db="EMBL/GenBank/DDBJ databases">
        <title>Whole genome shotgun sequence of Acetobacter nitrogenifigens NBRC 105050.</title>
        <authorList>
            <person name="Hosoyama A."/>
            <person name="Uohara A."/>
            <person name="Ohji S."/>
            <person name="Ichikawa N."/>
        </authorList>
    </citation>
    <scope>NUCLEOTIDE SEQUENCE [LARGE SCALE GENOMIC DNA]</scope>
    <source>
        <strain evidence="1 2">NBRC 105050</strain>
    </source>
</reference>
<evidence type="ECO:0000313" key="1">
    <source>
        <dbReference type="EMBL" id="GEN61118.1"/>
    </source>
</evidence>
<accession>A0A511XDT9</accession>
<dbReference type="OrthoDB" id="7277697at2"/>
<comment type="caution">
    <text evidence="1">The sequence shown here is derived from an EMBL/GenBank/DDBJ whole genome shotgun (WGS) entry which is preliminary data.</text>
</comment>
<evidence type="ECO:0000313" key="2">
    <source>
        <dbReference type="Proteomes" id="UP000321635"/>
    </source>
</evidence>
<organism evidence="1 2">
    <name type="scientific">Acetobacter nitrogenifigens DSM 23921 = NBRC 105050</name>
    <dbReference type="NCBI Taxonomy" id="1120919"/>
    <lineage>
        <taxon>Bacteria</taxon>
        <taxon>Pseudomonadati</taxon>
        <taxon>Pseudomonadota</taxon>
        <taxon>Alphaproteobacteria</taxon>
        <taxon>Acetobacterales</taxon>
        <taxon>Acetobacteraceae</taxon>
        <taxon>Acetobacter</taxon>
    </lineage>
</organism>
<dbReference type="Proteomes" id="UP000321635">
    <property type="component" value="Unassembled WGS sequence"/>
</dbReference>
<dbReference type="AlphaFoldDB" id="A0A511XDT9"/>
<protein>
    <submittedName>
        <fullName evidence="1">Uncharacterized protein</fullName>
    </submittedName>
</protein>
<dbReference type="EMBL" id="BJYF01000026">
    <property type="protein sequence ID" value="GEN61118.1"/>
    <property type="molecule type" value="Genomic_DNA"/>
</dbReference>
<sequence>MSEAITPRWLDRDALARYINAKVNMLSRLVEQGKLPRPSNHLGPRSPRWDIYAVDAAMLKASGFPIPQSTDEAVALACEEITIAARRRKDRPKDARGRIG</sequence>
<name>A0A511XDT9_9PROT</name>
<dbReference type="RefSeq" id="WP_146882546.1">
    <property type="nucleotide sequence ID" value="NZ_AUBI01000015.1"/>
</dbReference>